<evidence type="ECO:0000313" key="2">
    <source>
        <dbReference type="EMBL" id="MBJ6594471.1"/>
    </source>
</evidence>
<keyword evidence="1" id="KW-1133">Transmembrane helix</keyword>
<organism evidence="2 3">
    <name type="scientific">Enterobacter asburiae</name>
    <dbReference type="NCBI Taxonomy" id="61645"/>
    <lineage>
        <taxon>Bacteria</taxon>
        <taxon>Pseudomonadati</taxon>
        <taxon>Pseudomonadota</taxon>
        <taxon>Gammaproteobacteria</taxon>
        <taxon>Enterobacterales</taxon>
        <taxon>Enterobacteriaceae</taxon>
        <taxon>Enterobacter</taxon>
        <taxon>Enterobacter cloacae complex</taxon>
    </lineage>
</organism>
<proteinExistence type="predicted"/>
<dbReference type="RefSeq" id="WP_199027108.1">
    <property type="nucleotide sequence ID" value="NZ_AP028420.1"/>
</dbReference>
<dbReference type="Proteomes" id="UP000641429">
    <property type="component" value="Unassembled WGS sequence"/>
</dbReference>
<keyword evidence="1" id="KW-0472">Membrane</keyword>
<keyword evidence="1" id="KW-0812">Transmembrane</keyword>
<evidence type="ECO:0000256" key="1">
    <source>
        <dbReference type="SAM" id="Phobius"/>
    </source>
</evidence>
<feature type="transmembrane region" description="Helical" evidence="1">
    <location>
        <begin position="51"/>
        <end position="71"/>
    </location>
</feature>
<accession>A0A8I1G0G5</accession>
<comment type="caution">
    <text evidence="2">The sequence shown here is derived from an EMBL/GenBank/DDBJ whole genome shotgun (WGS) entry which is preliminary data.</text>
</comment>
<dbReference type="EMBL" id="JAELXN010000006">
    <property type="protein sequence ID" value="MBJ6594471.1"/>
    <property type="molecule type" value="Genomic_DNA"/>
</dbReference>
<name>A0A8I1G0G5_ENTAS</name>
<gene>
    <name evidence="2" type="ORF">JGT27_02030</name>
</gene>
<sequence length="74" mass="8316">MRTNMESEEIWHLMGIVSLAWLLMDSECVFSSAAIVTLIISQWLLMDSECVFSSAAIVTLIISQCVAYRFALLI</sequence>
<feature type="transmembrane region" description="Helical" evidence="1">
    <location>
        <begin position="12"/>
        <end position="45"/>
    </location>
</feature>
<protein>
    <submittedName>
        <fullName evidence="2">Uncharacterized protein</fullName>
    </submittedName>
</protein>
<dbReference type="AlphaFoldDB" id="A0A8I1G0G5"/>
<evidence type="ECO:0000313" key="3">
    <source>
        <dbReference type="Proteomes" id="UP000641429"/>
    </source>
</evidence>
<reference evidence="2" key="1">
    <citation type="submission" date="2020-12" db="EMBL/GenBank/DDBJ databases">
        <title>Molecular epidemiology of VIM- metallo-b-lactamase-producing Enterobacter cloacae complex isolated in France between 2015 and 2018.</title>
        <authorList>
            <person name="Emeraud C."/>
            <person name="Petit C."/>
            <person name="Bonnin R."/>
            <person name="Naas T."/>
            <person name="Dortet L."/>
        </authorList>
    </citation>
    <scope>NUCLEOTIDE SEQUENCE</scope>
    <source>
        <strain evidence="2">170C2</strain>
    </source>
</reference>